<gene>
    <name evidence="1" type="ORF">HAX54_042444</name>
</gene>
<protein>
    <submittedName>
        <fullName evidence="1">Uncharacterized protein</fullName>
    </submittedName>
</protein>
<feature type="non-terminal residue" evidence="1">
    <location>
        <position position="1"/>
    </location>
</feature>
<proteinExistence type="predicted"/>
<accession>A0ABS8W1C5</accession>
<sequence length="132" mass="15048">LRGAEGNFFMKLRDAGQNLRNKEARGLERGKSLKPKLQALRLDFVFNDPGECNLNMVREFLANWKPKKRSNQVNIRGQLLKFTASTLNQFLGTPHMDPQPMRDLLLKPPYREIRHTLSGPNSVTITSNTSSI</sequence>
<reference evidence="1 2" key="1">
    <citation type="journal article" date="2021" name="BMC Genomics">
        <title>Datura genome reveals duplications of psychoactive alkaloid biosynthetic genes and high mutation rate following tissue culture.</title>
        <authorList>
            <person name="Rajewski A."/>
            <person name="Carter-House D."/>
            <person name="Stajich J."/>
            <person name="Litt A."/>
        </authorList>
    </citation>
    <scope>NUCLEOTIDE SEQUENCE [LARGE SCALE GENOMIC DNA]</scope>
    <source>
        <strain evidence="1">AR-01</strain>
    </source>
</reference>
<dbReference type="Proteomes" id="UP000823775">
    <property type="component" value="Unassembled WGS sequence"/>
</dbReference>
<name>A0ABS8W1C5_DATST</name>
<keyword evidence="2" id="KW-1185">Reference proteome</keyword>
<dbReference type="EMBL" id="JACEIK010006253">
    <property type="protein sequence ID" value="MCE2055350.1"/>
    <property type="molecule type" value="Genomic_DNA"/>
</dbReference>
<evidence type="ECO:0000313" key="2">
    <source>
        <dbReference type="Proteomes" id="UP000823775"/>
    </source>
</evidence>
<comment type="caution">
    <text evidence="1">The sequence shown here is derived from an EMBL/GenBank/DDBJ whole genome shotgun (WGS) entry which is preliminary data.</text>
</comment>
<evidence type="ECO:0000313" key="1">
    <source>
        <dbReference type="EMBL" id="MCE2055350.1"/>
    </source>
</evidence>
<organism evidence="1 2">
    <name type="scientific">Datura stramonium</name>
    <name type="common">Jimsonweed</name>
    <name type="synonym">Common thornapple</name>
    <dbReference type="NCBI Taxonomy" id="4076"/>
    <lineage>
        <taxon>Eukaryota</taxon>
        <taxon>Viridiplantae</taxon>
        <taxon>Streptophyta</taxon>
        <taxon>Embryophyta</taxon>
        <taxon>Tracheophyta</taxon>
        <taxon>Spermatophyta</taxon>
        <taxon>Magnoliopsida</taxon>
        <taxon>eudicotyledons</taxon>
        <taxon>Gunneridae</taxon>
        <taxon>Pentapetalae</taxon>
        <taxon>asterids</taxon>
        <taxon>lamiids</taxon>
        <taxon>Solanales</taxon>
        <taxon>Solanaceae</taxon>
        <taxon>Solanoideae</taxon>
        <taxon>Datureae</taxon>
        <taxon>Datura</taxon>
    </lineage>
</organism>